<comment type="similarity">
    <text evidence="1">Belongs to the sulfotransferase 1 family.</text>
</comment>
<comment type="caution">
    <text evidence="4">The sequence shown here is derived from an EMBL/GenBank/DDBJ whole genome shotgun (WGS) entry which is preliminary data.</text>
</comment>
<evidence type="ECO:0000313" key="4">
    <source>
        <dbReference type="EMBL" id="RZC32224.1"/>
    </source>
</evidence>
<dbReference type="Pfam" id="PF00685">
    <property type="entry name" value="Sulfotransfer_1"/>
    <property type="match status" value="1"/>
</dbReference>
<dbReference type="InterPro" id="IPR000863">
    <property type="entry name" value="Sulfotransferase_dom"/>
</dbReference>
<name>A0A482VHX4_ASBVE</name>
<dbReference type="Proteomes" id="UP000292052">
    <property type="component" value="Unassembled WGS sequence"/>
</dbReference>
<feature type="domain" description="Sulfotransferase" evidence="3">
    <location>
        <begin position="42"/>
        <end position="116"/>
    </location>
</feature>
<dbReference type="SUPFAM" id="SSF52540">
    <property type="entry name" value="P-loop containing nucleoside triphosphate hydrolases"/>
    <property type="match status" value="1"/>
</dbReference>
<evidence type="ECO:0000256" key="1">
    <source>
        <dbReference type="ARBA" id="ARBA00005771"/>
    </source>
</evidence>
<dbReference type="InterPro" id="IPR027417">
    <property type="entry name" value="P-loop_NTPase"/>
</dbReference>
<dbReference type="Gene3D" id="3.40.50.300">
    <property type="entry name" value="P-loop containing nucleotide triphosphate hydrolases"/>
    <property type="match status" value="1"/>
</dbReference>
<sequence>MLVEIENYLILSVMLKTSHIQDLLKHIYLFDCCPNRFKLARKNQRSEVKNLFVLVLVVYGPFWEHILPFWKIRDQENILFLKYENMKKDLAKVIQETSTFLGKSVPDEEVQTLQDHL</sequence>
<keyword evidence="5" id="KW-1185">Reference proteome</keyword>
<keyword evidence="2" id="KW-0808">Transferase</keyword>
<feature type="non-terminal residue" evidence="4">
    <location>
        <position position="117"/>
    </location>
</feature>
<accession>A0A482VHX4</accession>
<dbReference type="GO" id="GO:0008146">
    <property type="term" value="F:sulfotransferase activity"/>
    <property type="evidence" value="ECO:0007669"/>
    <property type="project" value="InterPro"/>
</dbReference>
<evidence type="ECO:0000313" key="5">
    <source>
        <dbReference type="Proteomes" id="UP000292052"/>
    </source>
</evidence>
<dbReference type="AlphaFoldDB" id="A0A482VHX4"/>
<evidence type="ECO:0000256" key="2">
    <source>
        <dbReference type="ARBA" id="ARBA00022679"/>
    </source>
</evidence>
<gene>
    <name evidence="4" type="ORF">BDFB_014943</name>
</gene>
<dbReference type="OrthoDB" id="205623at2759"/>
<evidence type="ECO:0000259" key="3">
    <source>
        <dbReference type="Pfam" id="PF00685"/>
    </source>
</evidence>
<organism evidence="4 5">
    <name type="scientific">Asbolus verrucosus</name>
    <name type="common">Desert ironclad beetle</name>
    <dbReference type="NCBI Taxonomy" id="1661398"/>
    <lineage>
        <taxon>Eukaryota</taxon>
        <taxon>Metazoa</taxon>
        <taxon>Ecdysozoa</taxon>
        <taxon>Arthropoda</taxon>
        <taxon>Hexapoda</taxon>
        <taxon>Insecta</taxon>
        <taxon>Pterygota</taxon>
        <taxon>Neoptera</taxon>
        <taxon>Endopterygota</taxon>
        <taxon>Coleoptera</taxon>
        <taxon>Polyphaga</taxon>
        <taxon>Cucujiformia</taxon>
        <taxon>Tenebrionidae</taxon>
        <taxon>Pimeliinae</taxon>
        <taxon>Asbolus</taxon>
    </lineage>
</organism>
<proteinExistence type="inferred from homology"/>
<protein>
    <submittedName>
        <fullName evidence="4">Sulfotransfer 1 domain containing protein</fullName>
    </submittedName>
</protein>
<dbReference type="PANTHER" id="PTHR11783">
    <property type="entry name" value="SULFOTRANSFERASE SULT"/>
    <property type="match status" value="1"/>
</dbReference>
<reference evidence="4 5" key="1">
    <citation type="submission" date="2017-03" db="EMBL/GenBank/DDBJ databases">
        <title>Genome of the blue death feigning beetle - Asbolus verrucosus.</title>
        <authorList>
            <person name="Rider S.D."/>
        </authorList>
    </citation>
    <scope>NUCLEOTIDE SEQUENCE [LARGE SCALE GENOMIC DNA]</scope>
    <source>
        <strain evidence="4">Butters</strain>
        <tissue evidence="4">Head and leg muscle</tissue>
    </source>
</reference>
<dbReference type="EMBL" id="QDEB01098755">
    <property type="protein sequence ID" value="RZC32224.1"/>
    <property type="molecule type" value="Genomic_DNA"/>
</dbReference>